<dbReference type="AlphaFoldDB" id="A0A926VDS8"/>
<comment type="caution">
    <text evidence="4">The sequence shown here is derived from an EMBL/GenBank/DDBJ whole genome shotgun (WGS) entry which is preliminary data.</text>
</comment>
<keyword evidence="5" id="KW-1185">Reference proteome</keyword>
<dbReference type="SUPFAM" id="SSF49899">
    <property type="entry name" value="Concanavalin A-like lectins/glucanases"/>
    <property type="match status" value="3"/>
</dbReference>
<feature type="domain" description="LamG-like jellyroll fold" evidence="3">
    <location>
        <begin position="45"/>
        <end position="188"/>
    </location>
</feature>
<dbReference type="PANTHER" id="PTHR47635">
    <property type="entry name" value="CUB DOMAIN-CONTAINING PROTEIN"/>
    <property type="match status" value="1"/>
</dbReference>
<dbReference type="Gene3D" id="2.60.120.200">
    <property type="match status" value="3"/>
</dbReference>
<evidence type="ECO:0000313" key="4">
    <source>
        <dbReference type="EMBL" id="MBD2181961.1"/>
    </source>
</evidence>
<proteinExistence type="predicted"/>
<evidence type="ECO:0000256" key="2">
    <source>
        <dbReference type="ARBA" id="ARBA00023157"/>
    </source>
</evidence>
<dbReference type="Pfam" id="PF13385">
    <property type="entry name" value="Laminin_G_3"/>
    <property type="match status" value="3"/>
</dbReference>
<reference evidence="4" key="1">
    <citation type="journal article" date="2015" name="ISME J.">
        <title>Draft Genome Sequence of Streptomyces incarnatus NRRL8089, which Produces the Nucleoside Antibiotic Sinefungin.</title>
        <authorList>
            <person name="Oshima K."/>
            <person name="Hattori M."/>
            <person name="Shimizu H."/>
            <person name="Fukuda K."/>
            <person name="Nemoto M."/>
            <person name="Inagaki K."/>
            <person name="Tamura T."/>
        </authorList>
    </citation>
    <scope>NUCLEOTIDE SEQUENCE</scope>
    <source>
        <strain evidence="4">FACHB-1375</strain>
    </source>
</reference>
<protein>
    <submittedName>
        <fullName evidence="4">LamG domain-containing protein</fullName>
    </submittedName>
</protein>
<dbReference type="EMBL" id="JACJPW010000028">
    <property type="protein sequence ID" value="MBD2181961.1"/>
    <property type="molecule type" value="Genomic_DNA"/>
</dbReference>
<dbReference type="PANTHER" id="PTHR47635:SF2">
    <property type="entry name" value="LAMG-LIKE JELLYROLL FOLD DOMAIN-CONTAINING PROTEIN"/>
    <property type="match status" value="1"/>
</dbReference>
<dbReference type="RefSeq" id="WP_190464770.1">
    <property type="nucleotide sequence ID" value="NZ_JACJPW010000028.1"/>
</dbReference>
<sequence length="626" mass="69110">MILKETAIAQQLKEVDLSYPAEATPYIDDCGCQIKIPYGPEFNPTSFTAEMWVQYKGGAGYRSILTSVSGSAWQGRRGYVFCVTPNGQWQFWMGSGQSRSPWLVVTGPKAKPGVWTHLAGTYDQVSQIMTLYVNGQAVGQRTGVPFLPNTCNPLHIGAGAIEQAGASHCLFRGTITKVRVWSRALVTQELQALASTGEPDDAAIVSCDGQGDYIEIPYSPALNPTQFTVSCWANVQGEQGRWRSIVTSRDISPEKGYILYAGENNRWQFWLGTGPNGWVYINGPELKLNTWTFLAATYDGTIAKFYVNGELAIERVVNGFVPNTARPFRIAAGVTEGNPSYFFPGHITEVRVWNRACVQKEIQTEMNYRLDGDEAGLVGYWPLNEGTGTAVRDKSVYHNHGTMSSYVEIPYVPALNLTQFTLSCWVNLQDWQGTWRAAISSQDDFLPKGYVLYAGQDNKWQFCLGAGEAGWTVVSGTEAIFHSRTYLVATYDGAMLKFYINGELVGEKLTHYVPNTSRPLRIGAGTKDGKPANFFPGQITDVRIWNRACSQAEIKNEMNSLAVGDAPGLMGFWPLKEATDTTVIDRTYNSYHGVIKRADWENLVGLVLVRGNLNGNGNGNGKNGHY</sequence>
<evidence type="ECO:0000259" key="3">
    <source>
        <dbReference type="SMART" id="SM00560"/>
    </source>
</evidence>
<dbReference type="InterPro" id="IPR006558">
    <property type="entry name" value="LamG-like"/>
</dbReference>
<dbReference type="Proteomes" id="UP000641646">
    <property type="component" value="Unassembled WGS sequence"/>
</dbReference>
<organism evidence="4 5">
    <name type="scientific">Aerosakkonema funiforme FACHB-1375</name>
    <dbReference type="NCBI Taxonomy" id="2949571"/>
    <lineage>
        <taxon>Bacteria</taxon>
        <taxon>Bacillati</taxon>
        <taxon>Cyanobacteriota</taxon>
        <taxon>Cyanophyceae</taxon>
        <taxon>Oscillatoriophycideae</taxon>
        <taxon>Aerosakkonematales</taxon>
        <taxon>Aerosakkonemataceae</taxon>
        <taxon>Aerosakkonema</taxon>
    </lineage>
</organism>
<accession>A0A926VDS8</accession>
<reference evidence="4" key="2">
    <citation type="submission" date="2020-08" db="EMBL/GenBank/DDBJ databases">
        <authorList>
            <person name="Chen M."/>
            <person name="Teng W."/>
            <person name="Zhao L."/>
            <person name="Hu C."/>
            <person name="Zhou Y."/>
            <person name="Han B."/>
            <person name="Song L."/>
            <person name="Shu W."/>
        </authorList>
    </citation>
    <scope>NUCLEOTIDE SEQUENCE</scope>
    <source>
        <strain evidence="4">FACHB-1375</strain>
    </source>
</reference>
<feature type="domain" description="LamG-like jellyroll fold" evidence="3">
    <location>
        <begin position="225"/>
        <end position="360"/>
    </location>
</feature>
<evidence type="ECO:0000256" key="1">
    <source>
        <dbReference type="ARBA" id="ARBA00022729"/>
    </source>
</evidence>
<dbReference type="InterPro" id="IPR013320">
    <property type="entry name" value="ConA-like_dom_sf"/>
</dbReference>
<keyword evidence="1" id="KW-0732">Signal</keyword>
<name>A0A926VDS8_9CYAN</name>
<keyword evidence="2" id="KW-1015">Disulfide bond</keyword>
<evidence type="ECO:0000313" key="5">
    <source>
        <dbReference type="Proteomes" id="UP000641646"/>
    </source>
</evidence>
<dbReference type="SMART" id="SM00560">
    <property type="entry name" value="LamGL"/>
    <property type="match status" value="3"/>
</dbReference>
<feature type="domain" description="LamG-like jellyroll fold" evidence="3">
    <location>
        <begin position="418"/>
        <end position="552"/>
    </location>
</feature>
<gene>
    <name evidence="4" type="ORF">H6G03_12740</name>
</gene>